<dbReference type="GO" id="GO:0005737">
    <property type="term" value="C:cytoplasm"/>
    <property type="evidence" value="ECO:0007669"/>
    <property type="project" value="TreeGrafter"/>
</dbReference>
<sequence length="615" mass="65082">MGQTTEPLQPGADFPSADRDDWLAGVRKVLTRNRPDATDDEVASLFAKQLVTHTEDGFDLQPLYTADDAPTGRPDPGEFPFVRGTHREPRDWEIRQRVWPTVDGSDAITELEQGATGVLVEVPGDVTSDQLERVLDGVLLDLAPVSLSTPADSAGVGAARALMTVWDARSIGPTVRRGSLGVDPIGAWARSGGGTEIDIAPVADMVNELAESAPEARALVADGTVWHDAGASDGQELAWTIAAAVDTVRRLADAGVETRRAFASIEFRFAATADQFATICKLRAARSLWSRIGELSGLSPEQCAMRIHADASRPMLTRYDPWVNTLRSTVACFAAALGDADAITLTPHDVLIEQGGSSLGRRIARNTQSVLLLESNLARVTDIAGGSWYVERRTDQLADVAWNELQRVDGAGGLVAAVESGSIHEAIADVSSERSRAVATRKRPLTGLTEFPNIAETPPPPSTISPDADGGGSFEPFTLHRLSDEFEQLRGRADAVAASGERPSLFLAALGGPAASTARATFAKNFFEVAGIRTIEGEVADFDPSVTTFACLCSSDPVYEAQGADAARSLRDAGATTVYLAGRGVGLDGIDGEIGLGTDLLDTLSRTLDQMGVPS</sequence>
<dbReference type="Gene3D" id="3.40.50.280">
    <property type="entry name" value="Cobalamin-binding domain"/>
    <property type="match status" value="1"/>
</dbReference>
<dbReference type="OrthoDB" id="9762378at2"/>
<dbReference type="AlphaFoldDB" id="A0A4R7I394"/>
<proteinExistence type="predicted"/>
<evidence type="ECO:0000313" key="5">
    <source>
        <dbReference type="Proteomes" id="UP000294558"/>
    </source>
</evidence>
<dbReference type="Gene3D" id="3.20.20.240">
    <property type="entry name" value="Methylmalonyl-CoA mutase"/>
    <property type="match status" value="1"/>
</dbReference>
<dbReference type="PANTHER" id="PTHR48101:SF4">
    <property type="entry name" value="METHYLMALONYL-COA MUTASE, MITOCHONDRIAL"/>
    <property type="match status" value="1"/>
</dbReference>
<dbReference type="InterPro" id="IPR016176">
    <property type="entry name" value="Cbl-dep_enz_cat"/>
</dbReference>
<accession>A0A4R7I394</accession>
<dbReference type="Pfam" id="PF01642">
    <property type="entry name" value="MM_CoA_mutase"/>
    <property type="match status" value="1"/>
</dbReference>
<dbReference type="GO" id="GO:0004494">
    <property type="term" value="F:methylmalonyl-CoA mutase activity"/>
    <property type="evidence" value="ECO:0007669"/>
    <property type="project" value="UniProtKB-EC"/>
</dbReference>
<dbReference type="RefSeq" id="WP_133869412.1">
    <property type="nucleotide sequence ID" value="NZ_SOAU01000001.1"/>
</dbReference>
<keyword evidence="5" id="KW-1185">Reference proteome</keyword>
<dbReference type="SUPFAM" id="SSF51703">
    <property type="entry name" value="Cobalamin (vitamin B12)-dependent enzymes"/>
    <property type="match status" value="1"/>
</dbReference>
<dbReference type="PANTHER" id="PTHR48101">
    <property type="entry name" value="METHYLMALONYL-COA MUTASE, MITOCHONDRIAL-RELATED"/>
    <property type="match status" value="1"/>
</dbReference>
<feature type="domain" description="Methylmalonyl-CoA mutase alpha/beta chain catalytic" evidence="3">
    <location>
        <begin position="103"/>
        <end position="465"/>
    </location>
</feature>
<reference evidence="4 5" key="1">
    <citation type="submission" date="2019-03" db="EMBL/GenBank/DDBJ databases">
        <title>Sequencing the genomes of 1000 actinobacteria strains.</title>
        <authorList>
            <person name="Klenk H.-P."/>
        </authorList>
    </citation>
    <scope>NUCLEOTIDE SEQUENCE [LARGE SCALE GENOMIC DNA]</scope>
    <source>
        <strain evidence="4 5">DSM 18936</strain>
    </source>
</reference>
<evidence type="ECO:0000256" key="2">
    <source>
        <dbReference type="SAM" id="MobiDB-lite"/>
    </source>
</evidence>
<dbReference type="Proteomes" id="UP000294558">
    <property type="component" value="Unassembled WGS sequence"/>
</dbReference>
<dbReference type="GO" id="GO:0019678">
    <property type="term" value="P:propionate metabolic process, methylmalonyl pathway"/>
    <property type="evidence" value="ECO:0007669"/>
    <property type="project" value="TreeGrafter"/>
</dbReference>
<gene>
    <name evidence="4" type="ORF">BDK89_2710</name>
</gene>
<protein>
    <submittedName>
        <fullName evidence="4">Methylmalonyl-CoA mutase</fullName>
    </submittedName>
</protein>
<dbReference type="GO" id="GO:0031419">
    <property type="term" value="F:cobalamin binding"/>
    <property type="evidence" value="ECO:0007669"/>
    <property type="project" value="UniProtKB-KW"/>
</dbReference>
<dbReference type="CDD" id="cd03677">
    <property type="entry name" value="MM_CoA_mutase_beta"/>
    <property type="match status" value="1"/>
</dbReference>
<comment type="caution">
    <text evidence="4">The sequence shown here is derived from an EMBL/GenBank/DDBJ whole genome shotgun (WGS) entry which is preliminary data.</text>
</comment>
<evidence type="ECO:0000259" key="3">
    <source>
        <dbReference type="Pfam" id="PF01642"/>
    </source>
</evidence>
<dbReference type="EMBL" id="SOAU01000001">
    <property type="protein sequence ID" value="TDT17106.1"/>
    <property type="molecule type" value="Genomic_DNA"/>
</dbReference>
<evidence type="ECO:0000256" key="1">
    <source>
        <dbReference type="ARBA" id="ARBA00011870"/>
    </source>
</evidence>
<dbReference type="InterPro" id="IPR006099">
    <property type="entry name" value="MeMalonylCoA_mutase_a/b_cat"/>
</dbReference>
<feature type="region of interest" description="Disordered" evidence="2">
    <location>
        <begin position="1"/>
        <end position="20"/>
    </location>
</feature>
<name>A0A4R7I394_9ACTN</name>
<evidence type="ECO:0000313" key="4">
    <source>
        <dbReference type="EMBL" id="TDT17106.1"/>
    </source>
</evidence>
<organism evidence="4 5">
    <name type="scientific">Ilumatobacter fluminis</name>
    <dbReference type="NCBI Taxonomy" id="467091"/>
    <lineage>
        <taxon>Bacteria</taxon>
        <taxon>Bacillati</taxon>
        <taxon>Actinomycetota</taxon>
        <taxon>Acidimicrobiia</taxon>
        <taxon>Acidimicrobiales</taxon>
        <taxon>Ilumatobacteraceae</taxon>
        <taxon>Ilumatobacter</taxon>
    </lineage>
</organism>
<comment type="subunit">
    <text evidence="1">Heterodimer of an alpha and a beta chain.</text>
</comment>